<evidence type="ECO:0000256" key="4">
    <source>
        <dbReference type="ARBA" id="ARBA00023136"/>
    </source>
</evidence>
<dbReference type="Proteomes" id="UP000006793">
    <property type="component" value="Chromosome"/>
</dbReference>
<dbReference type="CDD" id="cd07020">
    <property type="entry name" value="Clp_protease_NfeD_1"/>
    <property type="match status" value="1"/>
</dbReference>
<dbReference type="KEGG" id="tid:Thein_0616"/>
<dbReference type="PANTHER" id="PTHR33507">
    <property type="entry name" value="INNER MEMBRANE PROTEIN YBBJ"/>
    <property type="match status" value="1"/>
</dbReference>
<dbReference type="PaxDb" id="667014-Thein_0616"/>
<reference evidence="10" key="1">
    <citation type="submission" date="2011-04" db="EMBL/GenBank/DDBJ databases">
        <title>The complete genome of Thermodesulfatator indicus DSM 15286.</title>
        <authorList>
            <person name="Lucas S."/>
            <person name="Copeland A."/>
            <person name="Lapidus A."/>
            <person name="Bruce D."/>
            <person name="Goodwin L."/>
            <person name="Pitluck S."/>
            <person name="Peters L."/>
            <person name="Kyrpides N."/>
            <person name="Mavromatis K."/>
            <person name="Pagani I."/>
            <person name="Ivanova N."/>
            <person name="Saunders L."/>
            <person name="Detter J.C."/>
            <person name="Tapia R."/>
            <person name="Han C."/>
            <person name="Land M."/>
            <person name="Hauser L."/>
            <person name="Markowitz V."/>
            <person name="Cheng J.-F."/>
            <person name="Hugenholtz P."/>
            <person name="Woyke T."/>
            <person name="Wu D."/>
            <person name="Spring S."/>
            <person name="Schroeder M."/>
            <person name="Brambilla E."/>
            <person name="Klenk H.-P."/>
            <person name="Eisen J.A."/>
        </authorList>
    </citation>
    <scope>NUCLEOTIDE SEQUENCE [LARGE SCALE GENOMIC DNA]</scope>
    <source>
        <strain evidence="10">DSM 15286 / JCM 11887 / CIR29812</strain>
    </source>
</reference>
<feature type="domain" description="NfeD-like C-terminal" evidence="6">
    <location>
        <begin position="369"/>
        <end position="424"/>
    </location>
</feature>
<reference evidence="9 10" key="2">
    <citation type="journal article" date="2012" name="Stand. Genomic Sci.">
        <title>Complete genome sequence of the thermophilic sulfate-reducing ocean bacterium Thermodesulfatator indicus type strain (CIR29812(T)).</title>
        <authorList>
            <person name="Anderson I."/>
            <person name="Saunders E."/>
            <person name="Lapidus A."/>
            <person name="Nolan M."/>
            <person name="Lucas S."/>
            <person name="Tice H."/>
            <person name="Del Rio T.G."/>
            <person name="Cheng J.F."/>
            <person name="Han C."/>
            <person name="Tapia R."/>
            <person name="Goodwin L.A."/>
            <person name="Pitluck S."/>
            <person name="Liolios K."/>
            <person name="Mavromatis K."/>
            <person name="Pagani I."/>
            <person name="Ivanova N."/>
            <person name="Mikhailova N."/>
            <person name="Pati A."/>
            <person name="Chen A."/>
            <person name="Palaniappan K."/>
            <person name="Land M."/>
            <person name="Hauser L."/>
            <person name="Jeffries C.D."/>
            <person name="Chang Y.J."/>
            <person name="Brambilla E.M."/>
            <person name="Rohde M."/>
            <person name="Spring S."/>
            <person name="Goker M."/>
            <person name="Detter J.C."/>
            <person name="Woyke T."/>
            <person name="Bristow J."/>
            <person name="Eisen J.A."/>
            <person name="Markowitz V."/>
            <person name="Hugenholtz P."/>
            <person name="Kyrpides N.C."/>
            <person name="Klenk H.P."/>
        </authorList>
    </citation>
    <scope>NUCLEOTIDE SEQUENCE [LARGE SCALE GENOMIC DNA]</scope>
    <source>
        <strain evidence="10">DSM 15286 / JCM 11887 / CIR29812</strain>
    </source>
</reference>
<dbReference type="InterPro" id="IPR056738">
    <property type="entry name" value="NfeD1b_N"/>
</dbReference>
<organism evidence="9 10">
    <name type="scientific">Thermodesulfatator indicus (strain DSM 15286 / JCM 11887 / CIR29812)</name>
    <dbReference type="NCBI Taxonomy" id="667014"/>
    <lineage>
        <taxon>Bacteria</taxon>
        <taxon>Pseudomonadati</taxon>
        <taxon>Thermodesulfobacteriota</taxon>
        <taxon>Thermodesulfobacteria</taxon>
        <taxon>Thermodesulfobacteriales</taxon>
        <taxon>Thermodesulfatatoraceae</taxon>
        <taxon>Thermodesulfatator</taxon>
    </lineage>
</organism>
<dbReference type="InterPro" id="IPR052165">
    <property type="entry name" value="Membrane_assoc_protease"/>
</dbReference>
<dbReference type="InterPro" id="IPR056739">
    <property type="entry name" value="NfeD_membrane"/>
</dbReference>
<feature type="transmembrane region" description="Helical" evidence="5">
    <location>
        <begin position="337"/>
        <end position="357"/>
    </location>
</feature>
<evidence type="ECO:0000259" key="7">
    <source>
        <dbReference type="Pfam" id="PF24961"/>
    </source>
</evidence>
<dbReference type="InParanoid" id="F8ABP5"/>
<keyword evidence="10" id="KW-1185">Reference proteome</keyword>
<dbReference type="InterPro" id="IPR029045">
    <property type="entry name" value="ClpP/crotonase-like_dom_sf"/>
</dbReference>
<dbReference type="InterPro" id="IPR002810">
    <property type="entry name" value="NfeD-like_C"/>
</dbReference>
<keyword evidence="3 5" id="KW-1133">Transmembrane helix</keyword>
<dbReference type="PANTHER" id="PTHR33507:SF4">
    <property type="entry name" value="NODULATION COMPETITIVENESS PROTEIN NFED"/>
    <property type="match status" value="1"/>
</dbReference>
<dbReference type="SUPFAM" id="SSF141322">
    <property type="entry name" value="NfeD domain-like"/>
    <property type="match status" value="1"/>
</dbReference>
<proteinExistence type="predicted"/>
<dbReference type="AlphaFoldDB" id="F8ABP5"/>
<gene>
    <name evidence="9" type="ordered locus">Thein_0616</name>
</gene>
<feature type="transmembrane region" description="Helical" evidence="5">
    <location>
        <begin position="258"/>
        <end position="275"/>
    </location>
</feature>
<feature type="transmembrane region" description="Helical" evidence="5">
    <location>
        <begin position="305"/>
        <end position="325"/>
    </location>
</feature>
<dbReference type="Pfam" id="PF01957">
    <property type="entry name" value="NfeD"/>
    <property type="match status" value="1"/>
</dbReference>
<dbReference type="PATRIC" id="fig|667014.3.peg.635"/>
<dbReference type="OrthoDB" id="9806253at2"/>
<dbReference type="HOGENOM" id="CLU_024619_1_0_0"/>
<dbReference type="FunFam" id="3.90.226.10:FF:000089">
    <property type="entry name" value="Membrane-bound serine protease"/>
    <property type="match status" value="1"/>
</dbReference>
<dbReference type="Gene3D" id="2.40.50.140">
    <property type="entry name" value="Nucleic acid-binding proteins"/>
    <property type="match status" value="1"/>
</dbReference>
<dbReference type="EMBL" id="CP002683">
    <property type="protein sequence ID" value="AEH44497.1"/>
    <property type="molecule type" value="Genomic_DNA"/>
</dbReference>
<feature type="transmembrane region" description="Helical" evidence="5">
    <location>
        <begin position="281"/>
        <end position="298"/>
    </location>
</feature>
<evidence type="ECO:0000256" key="3">
    <source>
        <dbReference type="ARBA" id="ARBA00022989"/>
    </source>
</evidence>
<feature type="domain" description="NfeD1b N-terminal" evidence="8">
    <location>
        <begin position="24"/>
        <end position="188"/>
    </location>
</feature>
<feature type="domain" description="NfeD integral membrane" evidence="7">
    <location>
        <begin position="236"/>
        <end position="353"/>
    </location>
</feature>
<protein>
    <submittedName>
        <fullName evidence="9">Uncharacterized protein</fullName>
    </submittedName>
</protein>
<evidence type="ECO:0000256" key="2">
    <source>
        <dbReference type="ARBA" id="ARBA00022692"/>
    </source>
</evidence>
<dbReference type="Pfam" id="PF25145">
    <property type="entry name" value="NfeD1b_N"/>
    <property type="match status" value="1"/>
</dbReference>
<feature type="transmembrane region" description="Helical" evidence="5">
    <location>
        <begin position="231"/>
        <end position="251"/>
    </location>
</feature>
<dbReference type="Gene3D" id="3.90.226.10">
    <property type="entry name" value="2-enoyl-CoA Hydratase, Chain A, domain 1"/>
    <property type="match status" value="1"/>
</dbReference>
<dbReference type="GO" id="GO:0016020">
    <property type="term" value="C:membrane"/>
    <property type="evidence" value="ECO:0007669"/>
    <property type="project" value="UniProtKB-SubCell"/>
</dbReference>
<name>F8ABP5_THEID</name>
<evidence type="ECO:0000259" key="6">
    <source>
        <dbReference type="Pfam" id="PF01957"/>
    </source>
</evidence>
<dbReference type="SUPFAM" id="SSF52096">
    <property type="entry name" value="ClpP/crotonase"/>
    <property type="match status" value="1"/>
</dbReference>
<keyword evidence="2 5" id="KW-0812">Transmembrane</keyword>
<evidence type="ECO:0000256" key="1">
    <source>
        <dbReference type="ARBA" id="ARBA00004141"/>
    </source>
</evidence>
<sequence>MARYFLLSFLLIFLFVPNVLAAEKVYILPIQEAITPITNSKIEKAINKAEKEGASCLVIELDTPGGLVSTTRKIVKNILSAEVPVVVYVYPSGAHAASAGTFITLAAHIAAMAPGTNIGAAHPVTMGRGKDEEMMRKAANDLAAFAKSLAKLRGRNARWAEKAVLKSVSISAEEALKLKVIDLIAENPNDLLQKIDGRKVLLANNKEVILKTKDAKTITLKESFRDKLLRLITNPNISYILLMLGLAGLYFEFSNPGAILPGVIGALCLIFAFYSMHLLPINYAGLLLILLSGLFFFLEIKLTSYGLLALVGLLSLIFGSLMLFDQSPEGLKLAKEVLFPILGSTALFFVGITFLAAKAVLRKPTTGSEGLIGETGKTLTRVGPKGGQVFVHGEIWQAISDEEIPEDTEVVVEKVEGFRLRVKRKS</sequence>
<comment type="subcellular location">
    <subcellularLocation>
        <location evidence="1">Membrane</location>
        <topology evidence="1">Multi-pass membrane protein</topology>
    </subcellularLocation>
</comment>
<evidence type="ECO:0000259" key="8">
    <source>
        <dbReference type="Pfam" id="PF25145"/>
    </source>
</evidence>
<evidence type="ECO:0000256" key="5">
    <source>
        <dbReference type="SAM" id="Phobius"/>
    </source>
</evidence>
<accession>F8ABP5</accession>
<dbReference type="eggNOG" id="COG1030">
    <property type="taxonomic scope" value="Bacteria"/>
</dbReference>
<dbReference type="STRING" id="667014.Thein_0616"/>
<dbReference type="InterPro" id="IPR012340">
    <property type="entry name" value="NA-bd_OB-fold"/>
</dbReference>
<dbReference type="Pfam" id="PF24961">
    <property type="entry name" value="NfeD_membrane"/>
    <property type="match status" value="1"/>
</dbReference>
<keyword evidence="4 5" id="KW-0472">Membrane</keyword>
<evidence type="ECO:0000313" key="9">
    <source>
        <dbReference type="EMBL" id="AEH44497.1"/>
    </source>
</evidence>
<evidence type="ECO:0000313" key="10">
    <source>
        <dbReference type="Proteomes" id="UP000006793"/>
    </source>
</evidence>